<dbReference type="EMBL" id="JAUSTT010000031">
    <property type="protein sequence ID" value="MDQ0178007.1"/>
    <property type="molecule type" value="Genomic_DNA"/>
</dbReference>
<feature type="transmembrane region" description="Helical" evidence="7">
    <location>
        <begin position="149"/>
        <end position="173"/>
    </location>
</feature>
<gene>
    <name evidence="9" type="ORF">J2S08_003901</name>
</gene>
<evidence type="ECO:0000256" key="7">
    <source>
        <dbReference type="SAM" id="Phobius"/>
    </source>
</evidence>
<dbReference type="RefSeq" id="WP_307232487.1">
    <property type="nucleotide sequence ID" value="NZ_JAUSTT010000031.1"/>
</dbReference>
<evidence type="ECO:0000313" key="9">
    <source>
        <dbReference type="EMBL" id="MDQ0178007.1"/>
    </source>
</evidence>
<dbReference type="Proteomes" id="UP001223586">
    <property type="component" value="Unassembled WGS sequence"/>
</dbReference>
<organism evidence="9 10">
    <name type="scientific">Bacillus chungangensis</name>
    <dbReference type="NCBI Taxonomy" id="587633"/>
    <lineage>
        <taxon>Bacteria</taxon>
        <taxon>Bacillati</taxon>
        <taxon>Bacillota</taxon>
        <taxon>Bacilli</taxon>
        <taxon>Bacillales</taxon>
        <taxon>Bacillaceae</taxon>
        <taxon>Bacillus</taxon>
    </lineage>
</organism>
<evidence type="ECO:0000313" key="10">
    <source>
        <dbReference type="Proteomes" id="UP001223586"/>
    </source>
</evidence>
<evidence type="ECO:0000256" key="3">
    <source>
        <dbReference type="ARBA" id="ARBA00022475"/>
    </source>
</evidence>
<keyword evidence="6 7" id="KW-0472">Membrane</keyword>
<sequence length="359" mass="40439">MKPLASHAHPDTIWKNKHFVFLCSGTTIVDLTFHLYNLALPIIIYELSKSPLAMSTMRAIDLVPHIFLGIFIGIVVDRVNRKKMMVLSIWMQIMILLVLALLLKFNVISIWSLYICGFTLTTFNYLFWNTFHTVLPLIVHKDQLISANASISFLYTFVNMIGPGLAGFILISLGYTSSLVATAASLFLLFIFVFRVKIPNNESPKLHKSKSSISNDMKAGFYQLRQTQLLWNITIVNLFINIASSLSGAVLIFYALDRLDASKSNIGFILSASGVGGILAATVIKRLTKRFNRQRLVLFGIGLAAFGQFILFTTYHWYVLMAGMFFIGFSSTFMNINFLTLKQELTPPHILGRVNAFRL</sequence>
<comment type="caution">
    <text evidence="9">The sequence shown here is derived from an EMBL/GenBank/DDBJ whole genome shotgun (WGS) entry which is preliminary data.</text>
</comment>
<dbReference type="InterPro" id="IPR011701">
    <property type="entry name" value="MFS"/>
</dbReference>
<dbReference type="InterPro" id="IPR020846">
    <property type="entry name" value="MFS_dom"/>
</dbReference>
<evidence type="ECO:0000256" key="4">
    <source>
        <dbReference type="ARBA" id="ARBA00022692"/>
    </source>
</evidence>
<dbReference type="PROSITE" id="PS50850">
    <property type="entry name" value="MFS"/>
    <property type="match status" value="1"/>
</dbReference>
<feature type="transmembrane region" description="Helical" evidence="7">
    <location>
        <begin position="179"/>
        <end position="198"/>
    </location>
</feature>
<keyword evidence="5 7" id="KW-1133">Transmembrane helix</keyword>
<feature type="transmembrane region" description="Helical" evidence="7">
    <location>
        <begin position="57"/>
        <end position="77"/>
    </location>
</feature>
<keyword evidence="10" id="KW-1185">Reference proteome</keyword>
<comment type="subcellular location">
    <subcellularLocation>
        <location evidence="1">Cell membrane</location>
        <topology evidence="1">Multi-pass membrane protein</topology>
    </subcellularLocation>
</comment>
<feature type="transmembrane region" description="Helical" evidence="7">
    <location>
        <begin position="108"/>
        <end position="128"/>
    </location>
</feature>
<feature type="domain" description="Major facilitator superfamily (MFS) profile" evidence="8">
    <location>
        <begin position="18"/>
        <end position="359"/>
    </location>
</feature>
<keyword evidence="4 7" id="KW-0812">Transmembrane</keyword>
<dbReference type="Gene3D" id="1.20.1250.20">
    <property type="entry name" value="MFS general substrate transporter like domains"/>
    <property type="match status" value="1"/>
</dbReference>
<protein>
    <submittedName>
        <fullName evidence="9">MFS family permease</fullName>
    </submittedName>
</protein>
<proteinExistence type="predicted"/>
<dbReference type="SUPFAM" id="SSF103473">
    <property type="entry name" value="MFS general substrate transporter"/>
    <property type="match status" value="1"/>
</dbReference>
<feature type="transmembrane region" description="Helical" evidence="7">
    <location>
        <begin position="296"/>
        <end position="312"/>
    </location>
</feature>
<dbReference type="PANTHER" id="PTHR23513">
    <property type="entry name" value="INTEGRAL MEMBRANE EFFLUX PROTEIN-RELATED"/>
    <property type="match status" value="1"/>
</dbReference>
<feature type="transmembrane region" description="Helical" evidence="7">
    <location>
        <begin position="266"/>
        <end position="284"/>
    </location>
</feature>
<reference evidence="9 10" key="1">
    <citation type="submission" date="2023-07" db="EMBL/GenBank/DDBJ databases">
        <title>Genomic Encyclopedia of Type Strains, Phase IV (KMG-IV): sequencing the most valuable type-strain genomes for metagenomic binning, comparative biology and taxonomic classification.</title>
        <authorList>
            <person name="Goeker M."/>
        </authorList>
    </citation>
    <scope>NUCLEOTIDE SEQUENCE [LARGE SCALE GENOMIC DNA]</scope>
    <source>
        <strain evidence="9 10">DSM 23837</strain>
    </source>
</reference>
<keyword evidence="3" id="KW-1003">Cell membrane</keyword>
<evidence type="ECO:0000259" key="8">
    <source>
        <dbReference type="PROSITE" id="PS50850"/>
    </source>
</evidence>
<feature type="transmembrane region" description="Helical" evidence="7">
    <location>
        <begin position="20"/>
        <end position="45"/>
    </location>
</feature>
<dbReference type="Pfam" id="PF07690">
    <property type="entry name" value="MFS_1"/>
    <property type="match status" value="1"/>
</dbReference>
<evidence type="ECO:0000256" key="5">
    <source>
        <dbReference type="ARBA" id="ARBA00022989"/>
    </source>
</evidence>
<accession>A0ABT9WYQ6</accession>
<name>A0ABT9WYQ6_9BACI</name>
<dbReference type="InterPro" id="IPR036259">
    <property type="entry name" value="MFS_trans_sf"/>
</dbReference>
<dbReference type="CDD" id="cd06173">
    <property type="entry name" value="MFS_MefA_like"/>
    <property type="match status" value="1"/>
</dbReference>
<evidence type="ECO:0000256" key="2">
    <source>
        <dbReference type="ARBA" id="ARBA00022448"/>
    </source>
</evidence>
<evidence type="ECO:0000256" key="6">
    <source>
        <dbReference type="ARBA" id="ARBA00023136"/>
    </source>
</evidence>
<feature type="transmembrane region" description="Helical" evidence="7">
    <location>
        <begin position="84"/>
        <end position="102"/>
    </location>
</feature>
<dbReference type="PANTHER" id="PTHR23513:SF6">
    <property type="entry name" value="MAJOR FACILITATOR SUPERFAMILY ASSOCIATED DOMAIN-CONTAINING PROTEIN"/>
    <property type="match status" value="1"/>
</dbReference>
<evidence type="ECO:0000256" key="1">
    <source>
        <dbReference type="ARBA" id="ARBA00004651"/>
    </source>
</evidence>
<feature type="transmembrane region" description="Helical" evidence="7">
    <location>
        <begin position="318"/>
        <end position="339"/>
    </location>
</feature>
<feature type="transmembrane region" description="Helical" evidence="7">
    <location>
        <begin position="229"/>
        <end position="254"/>
    </location>
</feature>
<keyword evidence="2" id="KW-0813">Transport</keyword>